<evidence type="ECO:0000313" key="2">
    <source>
        <dbReference type="Proteomes" id="UP000760480"/>
    </source>
</evidence>
<name>A0ABX1TIU9_9GAMM</name>
<evidence type="ECO:0000313" key="1">
    <source>
        <dbReference type="EMBL" id="NMQ18594.1"/>
    </source>
</evidence>
<comment type="caution">
    <text evidence="1">The sequence shown here is derived from an EMBL/GenBank/DDBJ whole genome shotgun (WGS) entry which is preliminary data.</text>
</comment>
<dbReference type="InterPro" id="IPR036465">
    <property type="entry name" value="vWFA_dom_sf"/>
</dbReference>
<accession>A0ABX1TIU9</accession>
<keyword evidence="2" id="KW-1185">Reference proteome</keyword>
<proteinExistence type="predicted"/>
<dbReference type="SUPFAM" id="SSF53300">
    <property type="entry name" value="vWA-like"/>
    <property type="match status" value="1"/>
</dbReference>
<gene>
    <name evidence="1" type="ORF">E4P82_04895</name>
</gene>
<dbReference type="RefSeq" id="WP_169247852.1">
    <property type="nucleotide sequence ID" value="NZ_SPMZ01000014.1"/>
</dbReference>
<dbReference type="EMBL" id="SPMZ01000014">
    <property type="protein sequence ID" value="NMQ18594.1"/>
    <property type="molecule type" value="Genomic_DNA"/>
</dbReference>
<dbReference type="Proteomes" id="UP000760480">
    <property type="component" value="Unassembled WGS sequence"/>
</dbReference>
<organism evidence="1 2">
    <name type="scientific">Candidatus Competibacter phosphatis</name>
    <dbReference type="NCBI Taxonomy" id="221280"/>
    <lineage>
        <taxon>Bacteria</taxon>
        <taxon>Pseudomonadati</taxon>
        <taxon>Pseudomonadota</taxon>
        <taxon>Gammaproteobacteria</taxon>
        <taxon>Candidatus Competibacteraceae</taxon>
        <taxon>Candidatus Competibacter</taxon>
    </lineage>
</organism>
<protein>
    <submittedName>
        <fullName evidence="1">VWA domain-containing protein</fullName>
    </submittedName>
</protein>
<sequence length="228" mass="25001">MVNRLTTSSDSEVVQFLQKAARTPVAAKPSGRLIFALDATASRQPTWDRACQLQGDMFAATADIGGLAVQLVWYRGYGEFQVEPWLSQAADLQRRMTAVQCRGGLTQIGRVLEHATRETRLHRVNALVLVGDCLEEAVDPLCQQAGQLGLLGVPAFVFQEGNDLDATLGFREIARLTRGAYCTFDRGSARQLRELLTAVAIYATGGRPALEEFGRRHGGLARQLTRQL</sequence>
<reference evidence="1 2" key="1">
    <citation type="submission" date="2019-03" db="EMBL/GenBank/DDBJ databases">
        <title>Metabolic reconstructions from genomes of highly enriched 'Candidatus Accumulibacter' and 'Candidatus Competibacter' bioreactor populations.</title>
        <authorList>
            <person name="Annavajhala M.K."/>
            <person name="Welles L."/>
            <person name="Abbas B."/>
            <person name="Sorokin D."/>
            <person name="Park H."/>
            <person name="Van Loosdrecht M."/>
            <person name="Chandran K."/>
        </authorList>
    </citation>
    <scope>NUCLEOTIDE SEQUENCE [LARGE SCALE GENOMIC DNA]</scope>
    <source>
        <strain evidence="1 2">SBR_G</strain>
    </source>
</reference>